<feature type="domain" description="Glycosyltransferase 2-like" evidence="2">
    <location>
        <begin position="5"/>
        <end position="159"/>
    </location>
</feature>
<dbReference type="GO" id="GO:0016740">
    <property type="term" value="F:transferase activity"/>
    <property type="evidence" value="ECO:0007669"/>
    <property type="project" value="UniProtKB-KW"/>
</dbReference>
<proteinExistence type="predicted"/>
<name>A0A2I1K5F3_9LACT</name>
<keyword evidence="3" id="KW-0808">Transferase</keyword>
<dbReference type="OrthoDB" id="9807778at2"/>
<dbReference type="PANTHER" id="PTHR48090:SF8">
    <property type="entry name" value="GLYCOSYLTRANSFERASE CSBB-RELATED"/>
    <property type="match status" value="1"/>
</dbReference>
<keyword evidence="4" id="KW-1185">Reference proteome</keyword>
<keyword evidence="1" id="KW-0472">Membrane</keyword>
<dbReference type="Gene3D" id="3.90.550.10">
    <property type="entry name" value="Spore Coat Polysaccharide Biosynthesis Protein SpsA, Chain A"/>
    <property type="match status" value="1"/>
</dbReference>
<dbReference type="AlphaFoldDB" id="A0A2I1K5F3"/>
<gene>
    <name evidence="3" type="ORF">CYJ27_07185</name>
</gene>
<dbReference type="PANTHER" id="PTHR48090">
    <property type="entry name" value="UNDECAPRENYL-PHOSPHATE 4-DEOXY-4-FORMAMIDO-L-ARABINOSE TRANSFERASE-RELATED"/>
    <property type="match status" value="1"/>
</dbReference>
<sequence length="320" mass="36482">MKTITVIVPCYNEELTINPYFAAMQAIEAVCPAYSFHYLFVDDGSTDQTLSVLEKLSSKHSNVQYLSFSRNFGKEAALVAGLTYSQGEWVITMDVDLQHPPRLIPLMIKEMETEQYDMIATQRQNRQGESAIRAFLSHKFYELLRLMTDIPFCQNETDFRLMDKPIVNSLLALQEVHRFSKGLFNWVGYRKTYLSFPNEKRSAGDSKWNLTSLFTYSIEGILSFSQVPLDIIAFIGFLVFILSISYAIFLAIRTLLFGNPTSGWTSTIVVILAMGGLQMLSLGIVGKYVGKTFMESKKRPLYFIQKTNLDLSSQKEPRKL</sequence>
<dbReference type="Proteomes" id="UP000234775">
    <property type="component" value="Unassembled WGS sequence"/>
</dbReference>
<comment type="caution">
    <text evidence="3">The sequence shown here is derived from an EMBL/GenBank/DDBJ whole genome shotgun (WGS) entry which is preliminary data.</text>
</comment>
<dbReference type="EMBL" id="PKGZ01000007">
    <property type="protein sequence ID" value="PKY90873.1"/>
    <property type="molecule type" value="Genomic_DNA"/>
</dbReference>
<keyword evidence="1" id="KW-0812">Transmembrane</keyword>
<evidence type="ECO:0000313" key="3">
    <source>
        <dbReference type="EMBL" id="PKY90873.1"/>
    </source>
</evidence>
<organism evidence="3 4">
    <name type="scientific">Aerococcus christensenii</name>
    <dbReference type="NCBI Taxonomy" id="87541"/>
    <lineage>
        <taxon>Bacteria</taxon>
        <taxon>Bacillati</taxon>
        <taxon>Bacillota</taxon>
        <taxon>Bacilli</taxon>
        <taxon>Lactobacillales</taxon>
        <taxon>Aerococcaceae</taxon>
        <taxon>Aerococcus</taxon>
    </lineage>
</organism>
<dbReference type="InterPro" id="IPR050256">
    <property type="entry name" value="Glycosyltransferase_2"/>
</dbReference>
<evidence type="ECO:0000256" key="1">
    <source>
        <dbReference type="SAM" id="Phobius"/>
    </source>
</evidence>
<feature type="transmembrane region" description="Helical" evidence="1">
    <location>
        <begin position="231"/>
        <end position="252"/>
    </location>
</feature>
<dbReference type="Pfam" id="PF00535">
    <property type="entry name" value="Glycos_transf_2"/>
    <property type="match status" value="1"/>
</dbReference>
<keyword evidence="1" id="KW-1133">Transmembrane helix</keyword>
<feature type="transmembrane region" description="Helical" evidence="1">
    <location>
        <begin position="264"/>
        <end position="289"/>
    </location>
</feature>
<reference evidence="3 4" key="1">
    <citation type="submission" date="2017-12" db="EMBL/GenBank/DDBJ databases">
        <title>Phylogenetic diversity of female urinary microbiome.</title>
        <authorList>
            <person name="Thomas-White K."/>
            <person name="Wolfe A.J."/>
        </authorList>
    </citation>
    <scope>NUCLEOTIDE SEQUENCE [LARGE SCALE GENOMIC DNA]</scope>
    <source>
        <strain evidence="3 4">UMB0844</strain>
    </source>
</reference>
<evidence type="ECO:0000313" key="4">
    <source>
        <dbReference type="Proteomes" id="UP000234775"/>
    </source>
</evidence>
<dbReference type="GO" id="GO:0005886">
    <property type="term" value="C:plasma membrane"/>
    <property type="evidence" value="ECO:0007669"/>
    <property type="project" value="TreeGrafter"/>
</dbReference>
<evidence type="ECO:0000259" key="2">
    <source>
        <dbReference type="Pfam" id="PF00535"/>
    </source>
</evidence>
<protein>
    <submittedName>
        <fullName evidence="3">Glycosyltransferase</fullName>
    </submittedName>
</protein>
<accession>A0A2I1K5F3</accession>
<dbReference type="InterPro" id="IPR029044">
    <property type="entry name" value="Nucleotide-diphossugar_trans"/>
</dbReference>
<dbReference type="InterPro" id="IPR001173">
    <property type="entry name" value="Glyco_trans_2-like"/>
</dbReference>
<dbReference type="SUPFAM" id="SSF53448">
    <property type="entry name" value="Nucleotide-diphospho-sugar transferases"/>
    <property type="match status" value="1"/>
</dbReference>
<dbReference type="RefSeq" id="WP_060936723.1">
    <property type="nucleotide sequence ID" value="NZ_JASOZP010000007.1"/>
</dbReference>
<dbReference type="CDD" id="cd04187">
    <property type="entry name" value="DPM1_like_bac"/>
    <property type="match status" value="1"/>
</dbReference>